<dbReference type="EMBL" id="WCSB01000004">
    <property type="protein sequence ID" value="KAB4453845.1"/>
    <property type="molecule type" value="Genomic_DNA"/>
</dbReference>
<evidence type="ECO:0000313" key="11">
    <source>
        <dbReference type="Proteomes" id="UP000284785"/>
    </source>
</evidence>
<dbReference type="Proteomes" id="UP000095576">
    <property type="component" value="Unassembled WGS sequence"/>
</dbReference>
<evidence type="ECO:0000313" key="12">
    <source>
        <dbReference type="Proteomes" id="UP000436825"/>
    </source>
</evidence>
<organism evidence="6 13">
    <name type="scientific">Bacteroides thetaiotaomicron</name>
    <dbReference type="NCBI Taxonomy" id="818"/>
    <lineage>
        <taxon>Bacteria</taxon>
        <taxon>Pseudomonadati</taxon>
        <taxon>Bacteroidota</taxon>
        <taxon>Bacteroidia</taxon>
        <taxon>Bacteroidales</taxon>
        <taxon>Bacteroidaceae</taxon>
        <taxon>Bacteroides</taxon>
    </lineage>
</organism>
<dbReference type="Proteomes" id="UP000436858">
    <property type="component" value="Unassembled WGS sequence"/>
</dbReference>
<sequence>MKKYHGKYRPAIDFLVFISYIWRNIKRNSNDRIYKNYNISSIGGCAELHSQDNEWARNCEGSCPFLL</sequence>
<dbReference type="Proteomes" id="UP000460317">
    <property type="component" value="Unassembled WGS sequence"/>
</dbReference>
<evidence type="ECO:0000313" key="15">
    <source>
        <dbReference type="Proteomes" id="UP000460317"/>
    </source>
</evidence>
<dbReference type="KEGG" id="btho:Btheta7330_05156"/>
<evidence type="ECO:0000313" key="3">
    <source>
        <dbReference type="EMBL" id="KAB4453845.1"/>
    </source>
</evidence>
<dbReference type="Proteomes" id="UP000440614">
    <property type="component" value="Unassembled WGS sequence"/>
</dbReference>
<dbReference type="Proteomes" id="UP000436825">
    <property type="component" value="Unassembled WGS sequence"/>
</dbReference>
<evidence type="ECO:0000313" key="13">
    <source>
        <dbReference type="Proteomes" id="UP000436858"/>
    </source>
</evidence>
<dbReference type="Proteomes" id="UP000284785">
    <property type="component" value="Unassembled WGS sequence"/>
</dbReference>
<proteinExistence type="predicted"/>
<dbReference type="EMBL" id="WCSY01000002">
    <property type="protein sequence ID" value="KAB4315418.1"/>
    <property type="molecule type" value="Genomic_DNA"/>
</dbReference>
<reference evidence="10 11" key="2">
    <citation type="submission" date="2018-08" db="EMBL/GenBank/DDBJ databases">
        <title>A genome reference for cultivated species of the human gut microbiota.</title>
        <authorList>
            <person name="Zou Y."/>
            <person name="Xue W."/>
            <person name="Luo G."/>
        </authorList>
    </citation>
    <scope>NUCLEOTIDE SEQUENCE [LARGE SCALE GENOMIC DNA]</scope>
    <source>
        <strain evidence="8 10">AF37-12</strain>
        <strain evidence="7 11">AM30-26</strain>
    </source>
</reference>
<protein>
    <submittedName>
        <fullName evidence="6">Uncharacterized protein</fullName>
    </submittedName>
</protein>
<name>A0A0P0FWM9_BACT4</name>
<dbReference type="EMBL" id="WCRY01000008">
    <property type="protein sequence ID" value="KAB4482980.1"/>
    <property type="molecule type" value="Genomic_DNA"/>
</dbReference>
<reference evidence="1 9" key="1">
    <citation type="submission" date="2015-09" db="EMBL/GenBank/DDBJ databases">
        <authorList>
            <consortium name="Pathogen Informatics"/>
        </authorList>
    </citation>
    <scope>NUCLEOTIDE SEQUENCE [LARGE SCALE GENOMIC DNA]</scope>
    <source>
        <strain evidence="1 9">2789STDY5834899</strain>
    </source>
</reference>
<evidence type="ECO:0000313" key="8">
    <source>
        <dbReference type="EMBL" id="RHL64266.1"/>
    </source>
</evidence>
<evidence type="ECO:0000313" key="9">
    <source>
        <dbReference type="Proteomes" id="UP000095576"/>
    </source>
</evidence>
<dbReference type="EMBL" id="QROV01000001">
    <property type="protein sequence ID" value="RHL64266.1"/>
    <property type="molecule type" value="Genomic_DNA"/>
</dbReference>
<dbReference type="PATRIC" id="fig|818.23.peg.5313"/>
<dbReference type="EMBL" id="QSJP01000015">
    <property type="protein sequence ID" value="RHD86134.1"/>
    <property type="molecule type" value="Genomic_DNA"/>
</dbReference>
<dbReference type="AlphaFoldDB" id="A0A0P0FWM9"/>
<reference evidence="12 13" key="3">
    <citation type="journal article" date="2019" name="Nat. Med.">
        <title>A library of human gut bacterial isolates paired with longitudinal multiomics data enables mechanistic microbiome research.</title>
        <authorList>
            <person name="Poyet M."/>
            <person name="Groussin M."/>
            <person name="Gibbons S.M."/>
            <person name="Avila-Pacheco J."/>
            <person name="Jiang X."/>
            <person name="Kearney S.M."/>
            <person name="Perrotta A.R."/>
            <person name="Berdy B."/>
            <person name="Zhao S."/>
            <person name="Lieberman T.D."/>
            <person name="Swanson P.K."/>
            <person name="Smith M."/>
            <person name="Roesemann S."/>
            <person name="Alexander J.E."/>
            <person name="Rich S.A."/>
            <person name="Livny J."/>
            <person name="Vlamakis H."/>
            <person name="Clish C."/>
            <person name="Bullock K."/>
            <person name="Deik A."/>
            <person name="Scott J."/>
            <person name="Pierce K.A."/>
            <person name="Xavier R.J."/>
            <person name="Alm E.J."/>
        </authorList>
    </citation>
    <scope>NUCLEOTIDE SEQUENCE [LARGE SCALE GENOMIC DNA]</scope>
    <source>
        <strain evidence="5 16">BIOML-A156</strain>
        <strain evidence="4 12">BIOML-A160</strain>
        <strain evidence="6 13">BIOML-A162</strain>
        <strain evidence="3 15">BIOML-A165</strain>
        <strain evidence="2 14">BIOML-A188</strain>
    </source>
</reference>
<evidence type="ECO:0000313" key="2">
    <source>
        <dbReference type="EMBL" id="KAB4315418.1"/>
    </source>
</evidence>
<gene>
    <name evidence="8" type="ORF">DW011_00260</name>
    <name evidence="7" type="ORF">DW780_16675</name>
    <name evidence="1" type="ORF">ERS852511_01389</name>
    <name evidence="5" type="ORF">GAN59_12735</name>
    <name evidence="4" type="ORF">GAN75_17575</name>
    <name evidence="6" type="ORF">GAN91_10250</name>
    <name evidence="3" type="ORF">GAN93_05995</name>
    <name evidence="2" type="ORF">GAO51_02135</name>
</gene>
<evidence type="ECO:0000313" key="4">
    <source>
        <dbReference type="EMBL" id="KAB4454156.1"/>
    </source>
</evidence>
<evidence type="ECO:0000313" key="5">
    <source>
        <dbReference type="EMBL" id="KAB4473706.1"/>
    </source>
</evidence>
<accession>C6IJI7</accession>
<accession>A0A0P0FWM9</accession>
<dbReference type="EMBL" id="WCRS01000007">
    <property type="protein sequence ID" value="KAB4473706.1"/>
    <property type="molecule type" value="Genomic_DNA"/>
</dbReference>
<evidence type="ECO:0000313" key="7">
    <source>
        <dbReference type="EMBL" id="RHD86134.1"/>
    </source>
</evidence>
<evidence type="ECO:0000313" key="10">
    <source>
        <dbReference type="Proteomes" id="UP000283616"/>
    </source>
</evidence>
<dbReference type="Proteomes" id="UP000283616">
    <property type="component" value="Unassembled WGS sequence"/>
</dbReference>
<dbReference type="EMBL" id="CZAP01000003">
    <property type="protein sequence ID" value="CUP18417.1"/>
    <property type="molecule type" value="Genomic_DNA"/>
</dbReference>
<evidence type="ECO:0000313" key="14">
    <source>
        <dbReference type="Proteomes" id="UP000440614"/>
    </source>
</evidence>
<evidence type="ECO:0000313" key="1">
    <source>
        <dbReference type="EMBL" id="CUP18417.1"/>
    </source>
</evidence>
<evidence type="ECO:0000313" key="6">
    <source>
        <dbReference type="EMBL" id="KAB4482980.1"/>
    </source>
</evidence>
<dbReference type="EMBL" id="WCRW01000012">
    <property type="protein sequence ID" value="KAB4454156.1"/>
    <property type="molecule type" value="Genomic_DNA"/>
</dbReference>
<dbReference type="Proteomes" id="UP000488521">
    <property type="component" value="Unassembled WGS sequence"/>
</dbReference>
<evidence type="ECO:0000313" key="16">
    <source>
        <dbReference type="Proteomes" id="UP000488521"/>
    </source>
</evidence>